<dbReference type="AlphaFoldDB" id="A0A7S3LI49"/>
<sequence length="262" mass="31323">MEDRYDELNLENLLAENDLERSGKISRFCLKQCLLTLGLKLEPFELLDIFDLVDTDGDFLVDYKELVNLIYIKPFIDIDALKQKLQNEVLEANFKSSCFDLRRIFPSSSWDREYVLKNEFREGIQKLRVGFNEDEISCLFEYLKNVHRDFVYIADICGFCDFDEEKYDAVAKKCYDRFLVLEREGIYIREEFRFHSKGSEYLSLEDFNRVVRFLGLPISKVELCLLLKRFLNPKHKSQINYRLFIDFISQRQRCYGDCDRDD</sequence>
<dbReference type="GO" id="GO:0005509">
    <property type="term" value="F:calcium ion binding"/>
    <property type="evidence" value="ECO:0007669"/>
    <property type="project" value="InterPro"/>
</dbReference>
<accession>A0A7S3LI49</accession>
<name>A0A7S3LI49_9STRA</name>
<feature type="domain" description="EF-hand" evidence="1">
    <location>
        <begin position="41"/>
        <end position="76"/>
    </location>
</feature>
<dbReference type="SUPFAM" id="SSF47473">
    <property type="entry name" value="EF-hand"/>
    <property type="match status" value="1"/>
</dbReference>
<evidence type="ECO:0000313" key="2">
    <source>
        <dbReference type="EMBL" id="CAE0430617.1"/>
    </source>
</evidence>
<gene>
    <name evidence="2" type="ORF">ASTO00021_LOCUS979</name>
</gene>
<dbReference type="InterPro" id="IPR011992">
    <property type="entry name" value="EF-hand-dom_pair"/>
</dbReference>
<protein>
    <recommendedName>
        <fullName evidence="1">EF-hand domain-containing protein</fullName>
    </recommendedName>
</protein>
<reference evidence="2" key="1">
    <citation type="submission" date="2021-01" db="EMBL/GenBank/DDBJ databases">
        <authorList>
            <person name="Corre E."/>
            <person name="Pelletier E."/>
            <person name="Niang G."/>
            <person name="Scheremetjew M."/>
            <person name="Finn R."/>
            <person name="Kale V."/>
            <person name="Holt S."/>
            <person name="Cochrane G."/>
            <person name="Meng A."/>
            <person name="Brown T."/>
            <person name="Cohen L."/>
        </authorList>
    </citation>
    <scope>NUCLEOTIDE SEQUENCE</scope>
    <source>
        <strain evidence="2">GSBS06</strain>
    </source>
</reference>
<dbReference type="EMBL" id="HBIN01001597">
    <property type="protein sequence ID" value="CAE0430617.1"/>
    <property type="molecule type" value="Transcribed_RNA"/>
</dbReference>
<dbReference type="PROSITE" id="PS50222">
    <property type="entry name" value="EF_HAND_2"/>
    <property type="match status" value="1"/>
</dbReference>
<dbReference type="Gene3D" id="1.10.238.10">
    <property type="entry name" value="EF-hand"/>
    <property type="match status" value="2"/>
</dbReference>
<evidence type="ECO:0000259" key="1">
    <source>
        <dbReference type="PROSITE" id="PS50222"/>
    </source>
</evidence>
<proteinExistence type="predicted"/>
<dbReference type="InterPro" id="IPR002048">
    <property type="entry name" value="EF_hand_dom"/>
</dbReference>
<organism evidence="2">
    <name type="scientific">Aplanochytrium stocchinoi</name>
    <dbReference type="NCBI Taxonomy" id="215587"/>
    <lineage>
        <taxon>Eukaryota</taxon>
        <taxon>Sar</taxon>
        <taxon>Stramenopiles</taxon>
        <taxon>Bigyra</taxon>
        <taxon>Labyrinthulomycetes</taxon>
        <taxon>Thraustochytrida</taxon>
        <taxon>Thraustochytriidae</taxon>
        <taxon>Aplanochytrium</taxon>
    </lineage>
</organism>